<dbReference type="PANTHER" id="PTHR42944:SF1">
    <property type="entry name" value="ADENINE DNA GLYCOSYLASE"/>
    <property type="match status" value="1"/>
</dbReference>
<keyword evidence="12" id="KW-0326">Glycosidase</keyword>
<dbReference type="GO" id="GO:0046872">
    <property type="term" value="F:metal ion binding"/>
    <property type="evidence" value="ECO:0007669"/>
    <property type="project" value="UniProtKB-KW"/>
</dbReference>
<dbReference type="SUPFAM" id="SSF48150">
    <property type="entry name" value="DNA-glycosylase"/>
    <property type="match status" value="1"/>
</dbReference>
<sequence>MRAASLKQIAAEYDSLPRDPDELMELPGVGPYVANATVCFACGEALPVLDRNVKRIYGRVFGARWPDTPSDQEAFAHDLLPEDEARTYNLALLDFGAAVCTGDPRCEICFAPEYCTYYAAARR</sequence>
<keyword evidence="7" id="KW-0227">DNA damage</keyword>
<gene>
    <name evidence="14" type="ORF">MBEHAL_0813</name>
</gene>
<evidence type="ECO:0000256" key="4">
    <source>
        <dbReference type="ARBA" id="ARBA00012045"/>
    </source>
</evidence>
<dbReference type="Proteomes" id="UP000016986">
    <property type="component" value="Unassembled WGS sequence"/>
</dbReference>
<dbReference type="AlphaFoldDB" id="U3ABB0"/>
<evidence type="ECO:0000256" key="8">
    <source>
        <dbReference type="ARBA" id="ARBA00022801"/>
    </source>
</evidence>
<dbReference type="CDD" id="cd00056">
    <property type="entry name" value="ENDO3c"/>
    <property type="match status" value="1"/>
</dbReference>
<evidence type="ECO:0000313" key="14">
    <source>
        <dbReference type="EMBL" id="GAD52053.1"/>
    </source>
</evidence>
<dbReference type="SMART" id="SM00478">
    <property type="entry name" value="ENDO3c"/>
    <property type="match status" value="1"/>
</dbReference>
<evidence type="ECO:0000256" key="3">
    <source>
        <dbReference type="ARBA" id="ARBA00008343"/>
    </source>
</evidence>
<dbReference type="EC" id="3.2.2.31" evidence="4"/>
<dbReference type="Gene3D" id="1.10.1670.10">
    <property type="entry name" value="Helix-hairpin-Helix base-excision DNA repair enzymes (C-terminal)"/>
    <property type="match status" value="1"/>
</dbReference>
<evidence type="ECO:0000256" key="7">
    <source>
        <dbReference type="ARBA" id="ARBA00022763"/>
    </source>
</evidence>
<organism evidence="14 15">
    <name type="scientific">Halarchaeum acidiphilum MH1-52-1</name>
    <dbReference type="NCBI Taxonomy" id="1261545"/>
    <lineage>
        <taxon>Archaea</taxon>
        <taxon>Methanobacteriati</taxon>
        <taxon>Methanobacteriota</taxon>
        <taxon>Stenosarchaea group</taxon>
        <taxon>Halobacteria</taxon>
        <taxon>Halobacteriales</taxon>
        <taxon>Halobacteriaceae</taxon>
    </lineage>
</organism>
<dbReference type="Gene3D" id="1.10.340.30">
    <property type="entry name" value="Hypothetical protein, domain 2"/>
    <property type="match status" value="1"/>
</dbReference>
<keyword evidence="15" id="KW-1185">Reference proteome</keyword>
<evidence type="ECO:0000256" key="1">
    <source>
        <dbReference type="ARBA" id="ARBA00000843"/>
    </source>
</evidence>
<dbReference type="GO" id="GO:0032357">
    <property type="term" value="F:oxidized purine DNA binding"/>
    <property type="evidence" value="ECO:0007669"/>
    <property type="project" value="TreeGrafter"/>
</dbReference>
<reference evidence="14 15" key="1">
    <citation type="submission" date="2013-09" db="EMBL/GenBank/DDBJ databases">
        <title>Whole genome sequencing of Halarchaeum acidiphilum strain MH1-52-1.</title>
        <authorList>
            <person name="Shimane Y."/>
            <person name="Minegishi H."/>
            <person name="Nishi S."/>
            <person name="Echigo A."/>
            <person name="Shuto A."/>
            <person name="Konishi M."/>
            <person name="Ito T."/>
            <person name="Ohkuma M."/>
            <person name="Ohta Y."/>
            <person name="Nagano Y."/>
            <person name="Tsubouchi T."/>
            <person name="Mori K."/>
            <person name="Usui K."/>
            <person name="Kamekura M."/>
            <person name="Usami R."/>
            <person name="Takaki Y."/>
            <person name="Hatada Y."/>
        </authorList>
    </citation>
    <scope>NUCLEOTIDE SEQUENCE [LARGE SCALE GENOMIC DNA]</scope>
    <source>
        <strain evidence="14 15">JCM 16109</strain>
    </source>
</reference>
<evidence type="ECO:0000313" key="15">
    <source>
        <dbReference type="Proteomes" id="UP000016986"/>
    </source>
</evidence>
<dbReference type="GO" id="GO:0006298">
    <property type="term" value="P:mismatch repair"/>
    <property type="evidence" value="ECO:0007669"/>
    <property type="project" value="TreeGrafter"/>
</dbReference>
<evidence type="ECO:0000256" key="10">
    <source>
        <dbReference type="ARBA" id="ARBA00023014"/>
    </source>
</evidence>
<dbReference type="GO" id="GO:0034039">
    <property type="term" value="F:8-oxo-7,8-dihydroguanine DNA N-glycosylase activity"/>
    <property type="evidence" value="ECO:0007669"/>
    <property type="project" value="TreeGrafter"/>
</dbReference>
<keyword evidence="6" id="KW-0479">Metal-binding</keyword>
<keyword evidence="9" id="KW-0408">Iron</keyword>
<evidence type="ECO:0000256" key="9">
    <source>
        <dbReference type="ARBA" id="ARBA00023004"/>
    </source>
</evidence>
<evidence type="ECO:0000256" key="2">
    <source>
        <dbReference type="ARBA" id="ARBA00001966"/>
    </source>
</evidence>
<comment type="cofactor">
    <cofactor evidence="2">
        <name>[4Fe-4S] cluster</name>
        <dbReference type="ChEBI" id="CHEBI:49883"/>
    </cofactor>
</comment>
<accession>U3ABB0</accession>
<dbReference type="InterPro" id="IPR044298">
    <property type="entry name" value="MIG/MutY"/>
</dbReference>
<dbReference type="GO" id="GO:0000701">
    <property type="term" value="F:purine-specific mismatch base pair DNA N-glycosylase activity"/>
    <property type="evidence" value="ECO:0007669"/>
    <property type="project" value="UniProtKB-EC"/>
</dbReference>
<dbReference type="Pfam" id="PF00633">
    <property type="entry name" value="HHH"/>
    <property type="match status" value="1"/>
</dbReference>
<dbReference type="EMBL" id="BATA01000013">
    <property type="protein sequence ID" value="GAD52053.1"/>
    <property type="molecule type" value="Genomic_DNA"/>
</dbReference>
<comment type="catalytic activity">
    <reaction evidence="1">
        <text>Hydrolyzes free adenine bases from 7,8-dihydro-8-oxoguanine:adenine mismatched double-stranded DNA, leaving an apurinic site.</text>
        <dbReference type="EC" id="3.2.2.31"/>
    </reaction>
</comment>
<evidence type="ECO:0000256" key="6">
    <source>
        <dbReference type="ARBA" id="ARBA00022723"/>
    </source>
</evidence>
<feature type="domain" description="HhH-GPD" evidence="13">
    <location>
        <begin position="1"/>
        <end position="98"/>
    </location>
</feature>
<dbReference type="GO" id="GO:0035485">
    <property type="term" value="F:adenine/guanine mispair binding"/>
    <property type="evidence" value="ECO:0007669"/>
    <property type="project" value="TreeGrafter"/>
</dbReference>
<proteinExistence type="inferred from homology"/>
<evidence type="ECO:0000256" key="12">
    <source>
        <dbReference type="ARBA" id="ARBA00023295"/>
    </source>
</evidence>
<dbReference type="InterPro" id="IPR011257">
    <property type="entry name" value="DNA_glycosylase"/>
</dbReference>
<evidence type="ECO:0000256" key="11">
    <source>
        <dbReference type="ARBA" id="ARBA00023204"/>
    </source>
</evidence>
<name>U3ABB0_9EURY</name>
<keyword evidence="11" id="KW-0234">DNA repair</keyword>
<dbReference type="GO" id="GO:0006284">
    <property type="term" value="P:base-excision repair"/>
    <property type="evidence" value="ECO:0007669"/>
    <property type="project" value="InterPro"/>
</dbReference>
<protein>
    <recommendedName>
        <fullName evidence="5">Adenine DNA glycosylase</fullName>
        <ecNumber evidence="4">3.2.2.31</ecNumber>
    </recommendedName>
</protein>
<comment type="caution">
    <text evidence="14">The sequence shown here is derived from an EMBL/GenBank/DDBJ whole genome shotgun (WGS) entry which is preliminary data.</text>
</comment>
<dbReference type="PANTHER" id="PTHR42944">
    <property type="entry name" value="ADENINE DNA GLYCOSYLASE"/>
    <property type="match status" value="1"/>
</dbReference>
<dbReference type="InterPro" id="IPR023170">
    <property type="entry name" value="HhH_base_excis_C"/>
</dbReference>
<dbReference type="InterPro" id="IPR003265">
    <property type="entry name" value="HhH-GPD_domain"/>
</dbReference>
<keyword evidence="8" id="KW-0378">Hydrolase</keyword>
<keyword evidence="10" id="KW-0411">Iron-sulfur</keyword>
<evidence type="ECO:0000259" key="13">
    <source>
        <dbReference type="SMART" id="SM00478"/>
    </source>
</evidence>
<dbReference type="InterPro" id="IPR000445">
    <property type="entry name" value="HhH_motif"/>
</dbReference>
<dbReference type="GO" id="GO:0051536">
    <property type="term" value="F:iron-sulfur cluster binding"/>
    <property type="evidence" value="ECO:0007669"/>
    <property type="project" value="UniProtKB-KW"/>
</dbReference>
<dbReference type="eggNOG" id="arCOG00462">
    <property type="taxonomic scope" value="Archaea"/>
</dbReference>
<evidence type="ECO:0000256" key="5">
    <source>
        <dbReference type="ARBA" id="ARBA00022023"/>
    </source>
</evidence>
<comment type="similarity">
    <text evidence="3">Belongs to the Nth/MutY family.</text>
</comment>